<dbReference type="EMBL" id="JGZL01000003">
    <property type="protein sequence ID" value="KFI90331.1"/>
    <property type="molecule type" value="Genomic_DNA"/>
</dbReference>
<sequence length="120" mass="12682">MEAAPDFDYFIIVDSHSDGVDGDGYAQGTFTIRNGLKSTVYHLSATIAILDKDGNSVGETYPQAQSPTPAGGTWAASYIVSPDQLEKGVKVKVTGVSWEPSDSAGKLYELAVDGAPLDLR</sequence>
<dbReference type="InterPro" id="IPR047676">
    <property type="entry name" value="FxLYD_dom"/>
</dbReference>
<gene>
    <name evidence="1" type="ORF">BRUM_0088</name>
</gene>
<accession>A0A087D481</accession>
<dbReference type="NCBIfam" id="NF038353">
    <property type="entry name" value="FxLYD_dom"/>
    <property type="match status" value="1"/>
</dbReference>
<dbReference type="STRING" id="78346.BRUM_0088"/>
<dbReference type="Proteomes" id="UP000029078">
    <property type="component" value="Unassembled WGS sequence"/>
</dbReference>
<evidence type="ECO:0000313" key="1">
    <source>
        <dbReference type="EMBL" id="KFI90331.1"/>
    </source>
</evidence>
<evidence type="ECO:0000313" key="2">
    <source>
        <dbReference type="Proteomes" id="UP000029078"/>
    </source>
</evidence>
<protein>
    <submittedName>
        <fullName evidence="1">Uncharacterized protein</fullName>
    </submittedName>
</protein>
<reference evidence="1 2" key="1">
    <citation type="submission" date="2014-03" db="EMBL/GenBank/DDBJ databases">
        <title>Genomics of Bifidobacteria.</title>
        <authorList>
            <person name="Ventura M."/>
            <person name="Milani C."/>
            <person name="Lugli G.A."/>
        </authorList>
    </citation>
    <scope>NUCLEOTIDE SEQUENCE [LARGE SCALE GENOMIC DNA]</scope>
    <source>
        <strain evidence="1 2">LMG 21811</strain>
    </source>
</reference>
<comment type="caution">
    <text evidence="1">The sequence shown here is derived from an EMBL/GenBank/DDBJ whole genome shotgun (WGS) entry which is preliminary data.</text>
</comment>
<keyword evidence="2" id="KW-1185">Reference proteome</keyword>
<organism evidence="1 2">
    <name type="scientific">Bifidobacterium ruminantium</name>
    <dbReference type="NCBI Taxonomy" id="78346"/>
    <lineage>
        <taxon>Bacteria</taxon>
        <taxon>Bacillati</taxon>
        <taxon>Actinomycetota</taxon>
        <taxon>Actinomycetes</taxon>
        <taxon>Bifidobacteriales</taxon>
        <taxon>Bifidobacteriaceae</taxon>
        <taxon>Bifidobacterium</taxon>
    </lineage>
</organism>
<dbReference type="AlphaFoldDB" id="A0A087D481"/>
<proteinExistence type="predicted"/>
<name>A0A087D481_BIFRU</name>
<dbReference type="RefSeq" id="WP_026646936.1">
    <property type="nucleotide sequence ID" value="NZ_JGZL01000003.1"/>
</dbReference>